<reference evidence="1 2" key="1">
    <citation type="submission" date="2019-12" db="EMBL/GenBank/DDBJ databases">
        <authorList>
            <person name="Kim Y.S."/>
        </authorList>
    </citation>
    <scope>NUCLEOTIDE SEQUENCE [LARGE SCALE GENOMIC DNA]</scope>
    <source>
        <strain evidence="1 2">MMS17-SY077</strain>
    </source>
</reference>
<sequence>MDFAGLTPVDEPDPRLERAEQARAMPIPVYGLVPQSAIEDWDALSVETASTGGFVDEISVAVSYTLWRHPESPDDPRNLADLDEPTLAAIESEPPWPRPEWILEHLDRMRRPMLWECVRTSWQRERRPWFEVDEVLVAHAAYVLANRFRQQLGLAGGAGHPAAYPLISTRAVEHDVEVEIDGGVLPGVRLDTDPFVVGYGAELPGGGLLTAVLPRDELDYLRPAFARRPHTAPAN</sequence>
<dbReference type="EMBL" id="WSTA01000014">
    <property type="protein sequence ID" value="MWB97871.1"/>
    <property type="molecule type" value="Genomic_DNA"/>
</dbReference>
<protein>
    <submittedName>
        <fullName evidence="1">Uncharacterized protein</fullName>
    </submittedName>
</protein>
<dbReference type="Proteomes" id="UP000438182">
    <property type="component" value="Unassembled WGS sequence"/>
</dbReference>
<organism evidence="1 2">
    <name type="scientific">Agromyces seonyuensis</name>
    <dbReference type="NCBI Taxonomy" id="2662446"/>
    <lineage>
        <taxon>Bacteria</taxon>
        <taxon>Bacillati</taxon>
        <taxon>Actinomycetota</taxon>
        <taxon>Actinomycetes</taxon>
        <taxon>Micrococcales</taxon>
        <taxon>Microbacteriaceae</taxon>
        <taxon>Agromyces</taxon>
    </lineage>
</organism>
<dbReference type="RefSeq" id="WP_160423218.1">
    <property type="nucleotide sequence ID" value="NZ_WSTA01000014.1"/>
</dbReference>
<evidence type="ECO:0000313" key="1">
    <source>
        <dbReference type="EMBL" id="MWB97871.1"/>
    </source>
</evidence>
<comment type="caution">
    <text evidence="1">The sequence shown here is derived from an EMBL/GenBank/DDBJ whole genome shotgun (WGS) entry which is preliminary data.</text>
</comment>
<accession>A0A6I4NUV3</accession>
<proteinExistence type="predicted"/>
<dbReference type="AlphaFoldDB" id="A0A6I4NUV3"/>
<name>A0A6I4NUV3_9MICO</name>
<evidence type="ECO:0000313" key="2">
    <source>
        <dbReference type="Proteomes" id="UP000438182"/>
    </source>
</evidence>
<keyword evidence="2" id="KW-1185">Reference proteome</keyword>
<gene>
    <name evidence="1" type="ORF">GB864_04810</name>
</gene>